<dbReference type="EMBL" id="JAJJMA010092292">
    <property type="protein sequence ID" value="MCL7029631.1"/>
    <property type="molecule type" value="Genomic_DNA"/>
</dbReference>
<accession>A0AA41V3P2</accession>
<dbReference type="GO" id="GO:0009535">
    <property type="term" value="C:chloroplast thylakoid membrane"/>
    <property type="evidence" value="ECO:0007669"/>
    <property type="project" value="TreeGrafter"/>
</dbReference>
<keyword evidence="3" id="KW-1185">Reference proteome</keyword>
<evidence type="ECO:0000313" key="3">
    <source>
        <dbReference type="Proteomes" id="UP001177140"/>
    </source>
</evidence>
<gene>
    <name evidence="2" type="ORF">MKW94_016645</name>
</gene>
<organism evidence="2 3">
    <name type="scientific">Papaver nudicaule</name>
    <name type="common">Iceland poppy</name>
    <dbReference type="NCBI Taxonomy" id="74823"/>
    <lineage>
        <taxon>Eukaryota</taxon>
        <taxon>Viridiplantae</taxon>
        <taxon>Streptophyta</taxon>
        <taxon>Embryophyta</taxon>
        <taxon>Tracheophyta</taxon>
        <taxon>Spermatophyta</taxon>
        <taxon>Magnoliopsida</taxon>
        <taxon>Ranunculales</taxon>
        <taxon>Papaveraceae</taxon>
        <taxon>Papaveroideae</taxon>
        <taxon>Papaver</taxon>
    </lineage>
</organism>
<sequence length="134" mass="15472">MYKCSSLFSSDSITPLYSFTFPDLKTRTLRRYKSLKKNTQIWRFSAANEHVAVVSKQGETVQKIVTSDEGTGASTRVIYIAVTDFLTKREREKYEKDENEKKKKKKGGKKVVRSRVGPKGFRQKLEDGDDFDDF</sequence>
<dbReference type="PANTHER" id="PTHR36735:SF1">
    <property type="entry name" value="TRANSMEMBRANE PROTEIN"/>
    <property type="match status" value="1"/>
</dbReference>
<dbReference type="Proteomes" id="UP001177140">
    <property type="component" value="Unassembled WGS sequence"/>
</dbReference>
<comment type="caution">
    <text evidence="2">The sequence shown here is derived from an EMBL/GenBank/DDBJ whole genome shotgun (WGS) entry which is preliminary data.</text>
</comment>
<dbReference type="AlphaFoldDB" id="A0AA41V3P2"/>
<dbReference type="PANTHER" id="PTHR36735">
    <property type="entry name" value="TRANSMEMBRANE PROTEIN"/>
    <property type="match status" value="1"/>
</dbReference>
<proteinExistence type="predicted"/>
<evidence type="ECO:0000256" key="1">
    <source>
        <dbReference type="SAM" id="MobiDB-lite"/>
    </source>
</evidence>
<feature type="region of interest" description="Disordered" evidence="1">
    <location>
        <begin position="93"/>
        <end position="134"/>
    </location>
</feature>
<name>A0AA41V3P2_PAPNU</name>
<evidence type="ECO:0000313" key="2">
    <source>
        <dbReference type="EMBL" id="MCL7029631.1"/>
    </source>
</evidence>
<feature type="compositionally biased region" description="Basic residues" evidence="1">
    <location>
        <begin position="102"/>
        <end position="113"/>
    </location>
</feature>
<protein>
    <submittedName>
        <fullName evidence="2">Uncharacterized protein</fullName>
    </submittedName>
</protein>
<reference evidence="2" key="1">
    <citation type="submission" date="2022-03" db="EMBL/GenBank/DDBJ databases">
        <title>A functionally conserved STORR gene fusion in Papaver species that diverged 16.8 million years ago.</title>
        <authorList>
            <person name="Catania T."/>
        </authorList>
    </citation>
    <scope>NUCLEOTIDE SEQUENCE</scope>
    <source>
        <strain evidence="2">S-191538</strain>
    </source>
</reference>